<proteinExistence type="predicted"/>
<feature type="region of interest" description="Disordered" evidence="1">
    <location>
        <begin position="251"/>
        <end position="272"/>
    </location>
</feature>
<comment type="caution">
    <text evidence="2">The sequence shown here is derived from an EMBL/GenBank/DDBJ whole genome shotgun (WGS) entry which is preliminary data.</text>
</comment>
<evidence type="ECO:0000313" key="3">
    <source>
        <dbReference type="Proteomes" id="UP001396334"/>
    </source>
</evidence>
<name>A0ABR2T0J0_9ROSI</name>
<keyword evidence="3" id="KW-1185">Reference proteome</keyword>
<organism evidence="2 3">
    <name type="scientific">Hibiscus sabdariffa</name>
    <name type="common">roselle</name>
    <dbReference type="NCBI Taxonomy" id="183260"/>
    <lineage>
        <taxon>Eukaryota</taxon>
        <taxon>Viridiplantae</taxon>
        <taxon>Streptophyta</taxon>
        <taxon>Embryophyta</taxon>
        <taxon>Tracheophyta</taxon>
        <taxon>Spermatophyta</taxon>
        <taxon>Magnoliopsida</taxon>
        <taxon>eudicotyledons</taxon>
        <taxon>Gunneridae</taxon>
        <taxon>Pentapetalae</taxon>
        <taxon>rosids</taxon>
        <taxon>malvids</taxon>
        <taxon>Malvales</taxon>
        <taxon>Malvaceae</taxon>
        <taxon>Malvoideae</taxon>
        <taxon>Hibiscus</taxon>
    </lineage>
</organism>
<evidence type="ECO:0000256" key="1">
    <source>
        <dbReference type="SAM" id="MobiDB-lite"/>
    </source>
</evidence>
<dbReference type="Proteomes" id="UP001396334">
    <property type="component" value="Unassembled WGS sequence"/>
</dbReference>
<evidence type="ECO:0000313" key="2">
    <source>
        <dbReference type="EMBL" id="KAK9031002.1"/>
    </source>
</evidence>
<accession>A0ABR2T0J0</accession>
<sequence length="316" mass="32366">MPPSGEVLAGLHGIADESRSTAVRSAALDLVSPSVLPNRADGTTMHVNPSVSPASDSRIVGVVVESGASDSTVVVAGDVDAVSSLANSVDVFEVPEIQAEGLNHDSGATLPDLQCLVPDEDISVAANLSPCSASESMLGTHQTSVENVVDMLTNVLSNELCCSSNGALPVDNASVADTLPVQATVNTHPMLTRSGEEGRSRGNIGITEVGSGNLYELKREEAGGILGLLKLVLETCMSSVIGLVEPPWRSFTTSNTTVESRPHRRGSGAVSPPSVLRWLSNNVLDSTSCAGVPPCSSAGTYTATISDGTKTVSSAS</sequence>
<protein>
    <submittedName>
        <fullName evidence="2">Uncharacterized protein</fullName>
    </submittedName>
</protein>
<dbReference type="EMBL" id="JBBPBN010000010">
    <property type="protein sequence ID" value="KAK9031002.1"/>
    <property type="molecule type" value="Genomic_DNA"/>
</dbReference>
<reference evidence="2 3" key="1">
    <citation type="journal article" date="2024" name="G3 (Bethesda)">
        <title>Genome assembly of Hibiscus sabdariffa L. provides insights into metabolisms of medicinal natural products.</title>
        <authorList>
            <person name="Kim T."/>
        </authorList>
    </citation>
    <scope>NUCLEOTIDE SEQUENCE [LARGE SCALE GENOMIC DNA]</scope>
    <source>
        <strain evidence="2">TK-2024</strain>
        <tissue evidence="2">Old leaves</tissue>
    </source>
</reference>
<gene>
    <name evidence="2" type="ORF">V6N11_032400</name>
</gene>